<evidence type="ECO:0000313" key="6">
    <source>
        <dbReference type="EMBL" id="KAL2783313.1"/>
    </source>
</evidence>
<evidence type="ECO:0000313" key="7">
    <source>
        <dbReference type="Proteomes" id="UP001610563"/>
    </source>
</evidence>
<sequence length="344" mass="39308">MSAPAQAHHTCLYLQVQPLLRYTALSHVRACMQGHARNLPRTWLECFLSNTQSGKMFRSRTVVQTGLALLNTQDSTTITPSPQQVSDLQILGCVLDFTNAAYCVWDDIMDNSTTRRGLPCWYRRDNLIELLNETWLRVELGQNADLMAALRLDSLEEFTENRYRWIVEHKTSYYSLYLPLALPYIYLGLATEEILEALYEIAMLMGLIFQARDDFLDVYGSAESTGKIGTDISENKCTWLAVEAVKKCDEQQRGVLERCYGSQDEEDIRRVKEVFNELQLQTVFDEWNARMLGELAETVERVCAEKLIPKAIFEEPPIQIPGGSSKGLTSNPRVMKYLTKCNSF</sequence>
<proteinExistence type="inferred from homology"/>
<dbReference type="PANTHER" id="PTHR11525:SF0">
    <property type="entry name" value="FARNESYL PYROPHOSPHATE SYNTHASE"/>
    <property type="match status" value="1"/>
</dbReference>
<comment type="similarity">
    <text evidence="5">Belongs to the FPP/GGPP synthase family.</text>
</comment>
<dbReference type="InterPro" id="IPR000092">
    <property type="entry name" value="Polyprenyl_synt"/>
</dbReference>
<dbReference type="Pfam" id="PF00348">
    <property type="entry name" value="polyprenyl_synt"/>
    <property type="match status" value="2"/>
</dbReference>
<dbReference type="Gene3D" id="1.10.600.10">
    <property type="entry name" value="Farnesyl Diphosphate Synthase"/>
    <property type="match status" value="2"/>
</dbReference>
<evidence type="ECO:0000256" key="5">
    <source>
        <dbReference type="RuleBase" id="RU004466"/>
    </source>
</evidence>
<name>A0ABR4FJU0_9EURO</name>
<keyword evidence="7" id="KW-1185">Reference proteome</keyword>
<evidence type="ECO:0000256" key="2">
    <source>
        <dbReference type="ARBA" id="ARBA00022679"/>
    </source>
</evidence>
<organism evidence="6 7">
    <name type="scientific">Aspergillus keveii</name>
    <dbReference type="NCBI Taxonomy" id="714993"/>
    <lineage>
        <taxon>Eukaryota</taxon>
        <taxon>Fungi</taxon>
        <taxon>Dikarya</taxon>
        <taxon>Ascomycota</taxon>
        <taxon>Pezizomycotina</taxon>
        <taxon>Eurotiomycetes</taxon>
        <taxon>Eurotiomycetidae</taxon>
        <taxon>Eurotiales</taxon>
        <taxon>Aspergillaceae</taxon>
        <taxon>Aspergillus</taxon>
        <taxon>Aspergillus subgen. Nidulantes</taxon>
    </lineage>
</organism>
<accession>A0ABR4FJU0</accession>
<dbReference type="SUPFAM" id="SSF48576">
    <property type="entry name" value="Terpenoid synthases"/>
    <property type="match status" value="1"/>
</dbReference>
<reference evidence="6 7" key="1">
    <citation type="submission" date="2024-07" db="EMBL/GenBank/DDBJ databases">
        <title>Section-level genome sequencing and comparative genomics of Aspergillus sections Usti and Cavernicolus.</title>
        <authorList>
            <consortium name="Lawrence Berkeley National Laboratory"/>
            <person name="Nybo J.L."/>
            <person name="Vesth T.C."/>
            <person name="Theobald S."/>
            <person name="Frisvad J.C."/>
            <person name="Larsen T.O."/>
            <person name="Kjaerboelling I."/>
            <person name="Rothschild-Mancinelli K."/>
            <person name="Lyhne E.K."/>
            <person name="Kogle M.E."/>
            <person name="Barry K."/>
            <person name="Clum A."/>
            <person name="Na H."/>
            <person name="Ledsgaard L."/>
            <person name="Lin J."/>
            <person name="Lipzen A."/>
            <person name="Kuo A."/>
            <person name="Riley R."/>
            <person name="Mondo S."/>
            <person name="Labutti K."/>
            <person name="Haridas S."/>
            <person name="Pangalinan J."/>
            <person name="Salamov A.A."/>
            <person name="Simmons B.A."/>
            <person name="Magnuson J.K."/>
            <person name="Chen J."/>
            <person name="Drula E."/>
            <person name="Henrissat B."/>
            <person name="Wiebenga A."/>
            <person name="Lubbers R.J."/>
            <person name="Gomes A.C."/>
            <person name="Makela M.R."/>
            <person name="Stajich J."/>
            <person name="Grigoriev I.V."/>
            <person name="Mortensen U.H."/>
            <person name="De Vries R.P."/>
            <person name="Baker S.E."/>
            <person name="Andersen M.R."/>
        </authorList>
    </citation>
    <scope>NUCLEOTIDE SEQUENCE [LARGE SCALE GENOMIC DNA]</scope>
    <source>
        <strain evidence="6 7">CBS 209.92</strain>
    </source>
</reference>
<keyword evidence="4" id="KW-0460">Magnesium</keyword>
<dbReference type="EMBL" id="JBFTWV010000247">
    <property type="protein sequence ID" value="KAL2783313.1"/>
    <property type="molecule type" value="Genomic_DNA"/>
</dbReference>
<dbReference type="Proteomes" id="UP001610563">
    <property type="component" value="Unassembled WGS sequence"/>
</dbReference>
<comment type="cofactor">
    <cofactor evidence="1">
        <name>Mg(2+)</name>
        <dbReference type="ChEBI" id="CHEBI:18420"/>
    </cofactor>
</comment>
<keyword evidence="2 5" id="KW-0808">Transferase</keyword>
<evidence type="ECO:0000256" key="3">
    <source>
        <dbReference type="ARBA" id="ARBA00022723"/>
    </source>
</evidence>
<protein>
    <submittedName>
        <fullName evidence="6">Isoprenoid synthase domain-containing protein</fullName>
    </submittedName>
</protein>
<evidence type="ECO:0000256" key="4">
    <source>
        <dbReference type="ARBA" id="ARBA00022842"/>
    </source>
</evidence>
<dbReference type="PANTHER" id="PTHR11525">
    <property type="entry name" value="FARNESYL-PYROPHOSPHATE SYNTHETASE"/>
    <property type="match status" value="1"/>
</dbReference>
<gene>
    <name evidence="6" type="ORF">BJX66DRAFT_330693</name>
</gene>
<dbReference type="InterPro" id="IPR008949">
    <property type="entry name" value="Isoprenoid_synthase_dom_sf"/>
</dbReference>
<dbReference type="InterPro" id="IPR039702">
    <property type="entry name" value="FPS1-like"/>
</dbReference>
<keyword evidence="3" id="KW-0479">Metal-binding</keyword>
<comment type="caution">
    <text evidence="6">The sequence shown here is derived from an EMBL/GenBank/DDBJ whole genome shotgun (WGS) entry which is preliminary data.</text>
</comment>
<evidence type="ECO:0000256" key="1">
    <source>
        <dbReference type="ARBA" id="ARBA00001946"/>
    </source>
</evidence>